<dbReference type="AlphaFoldDB" id="A0AAE3KP43"/>
<evidence type="ECO:0000259" key="3">
    <source>
        <dbReference type="Pfam" id="PF12849"/>
    </source>
</evidence>
<name>A0AAE3KP43_9CYAN</name>
<dbReference type="RefSeq" id="WP_254012098.1">
    <property type="nucleotide sequence ID" value="NZ_JAMZMM010000106.1"/>
</dbReference>
<dbReference type="Proteomes" id="UP001204953">
    <property type="component" value="Unassembled WGS sequence"/>
</dbReference>
<proteinExistence type="predicted"/>
<evidence type="ECO:0000313" key="4">
    <source>
        <dbReference type="EMBL" id="MCP2729313.1"/>
    </source>
</evidence>
<gene>
    <name evidence="4" type="ORF">NJ959_12690</name>
</gene>
<evidence type="ECO:0000259" key="2">
    <source>
        <dbReference type="Pfam" id="PF12770"/>
    </source>
</evidence>
<accession>A0AAE3KP43</accession>
<dbReference type="Gene3D" id="3.40.190.10">
    <property type="entry name" value="Periplasmic binding protein-like II"/>
    <property type="match status" value="2"/>
</dbReference>
<keyword evidence="1" id="KW-0732">Signal</keyword>
<keyword evidence="5" id="KW-1185">Reference proteome</keyword>
<dbReference type="EMBL" id="JAMZMM010000106">
    <property type="protein sequence ID" value="MCP2729313.1"/>
    <property type="molecule type" value="Genomic_DNA"/>
</dbReference>
<sequence length="773" mass="86513">MAKVVVLSLEEIDGGGVRVTLEMGGDNQPVTSSRIRGKLPPNSEVFLSYEEWQSHYRNLGTQLRFRKEYPTLGTCRLEVVLEDELTVIEDVKKNVKECQESFENLKLNLNNWLNSDGFSPIKWKLLSELNKQDEIRFIICTENHRLRKLPWDVWGFFEEFPQAVAAIGPLEHGSPISPTPKKQVKILAILGDSRGIDTKRDEELLKRLEVSAQASVRVLVEPKRHEFEALWQESWDILFFAGHSSTQTDGETGFIYINTQEKLSLKELKNTLKKAINNGLQLAIFNSCDGLGIAYELEQLNIPQSIVMREPVPDQFAQEFLRYFLEYFSQDTSLYLSVREAREKLQDLVNLDNIYPGASWLPVICQHPGTVPLRWRDFLVTDTIKSDPSATPAVESIQQPSLAENILGELRGNPTSVTSPPILFQNSETSTPPQPKPQSSWQKITIGVGIVISTIGISAIAWWWFKGSICSLTDIRTRFRTDIPEQQRFDYGGSTSWIPIAEPFHKTIAESFPNFDLQKPKYIGSVEGIQQVVKGSSAFGLSSTYPQPIDRENAQKQGFTLLEKAIGIDAISISVNFKLNIPGLTLAQLKGIYTGRITNWQEVGGPNLPIIPYSRSDEKGGTVLTFIDRVLGGEPLNSKVVKFVNSTTAGVDKLTNNLGGIYYASAAEIVSQCGIRPVAIQNEQGNFIPPYQGNLVPPESCPKQRNQVNREAFKNKNYPLTRNLYGIIKDFPGEDTPEEKAGRAYIELLLTGKGQAIVRDAGFAPVKYACSSR</sequence>
<dbReference type="InterPro" id="IPR050811">
    <property type="entry name" value="Phosphate_ABC_transporter"/>
</dbReference>
<dbReference type="Pfam" id="PF12770">
    <property type="entry name" value="CHAT"/>
    <property type="match status" value="1"/>
</dbReference>
<reference evidence="4" key="1">
    <citation type="submission" date="2022-06" db="EMBL/GenBank/DDBJ databases">
        <title>New cyanobacteria of genus Symplocastrum in benthos of Lake Baikal.</title>
        <authorList>
            <person name="Sorokovikova E."/>
            <person name="Tikhonova I."/>
            <person name="Krasnopeev A."/>
            <person name="Evseev P."/>
            <person name="Gladkikh A."/>
            <person name="Belykh O."/>
        </authorList>
    </citation>
    <scope>NUCLEOTIDE SEQUENCE</scope>
    <source>
        <strain evidence="4">BBK-W-15</strain>
    </source>
</reference>
<feature type="domain" description="PBP" evidence="3">
    <location>
        <begin position="491"/>
        <end position="750"/>
    </location>
</feature>
<dbReference type="InterPro" id="IPR024983">
    <property type="entry name" value="CHAT_dom"/>
</dbReference>
<dbReference type="PANTHER" id="PTHR30570:SF1">
    <property type="entry name" value="PHOSPHATE-BINDING PROTEIN PSTS"/>
    <property type="match status" value="1"/>
</dbReference>
<protein>
    <submittedName>
        <fullName evidence="4">Substrate-binding domain-containing protein</fullName>
    </submittedName>
</protein>
<dbReference type="Pfam" id="PF12849">
    <property type="entry name" value="PBP_like_2"/>
    <property type="match status" value="1"/>
</dbReference>
<organism evidence="4 5">
    <name type="scientific">Limnofasciculus baicalensis BBK-W-15</name>
    <dbReference type="NCBI Taxonomy" id="2699891"/>
    <lineage>
        <taxon>Bacteria</taxon>
        <taxon>Bacillati</taxon>
        <taxon>Cyanobacteriota</taxon>
        <taxon>Cyanophyceae</taxon>
        <taxon>Coleofasciculales</taxon>
        <taxon>Coleofasciculaceae</taxon>
        <taxon>Limnofasciculus</taxon>
        <taxon>Limnofasciculus baicalensis</taxon>
    </lineage>
</organism>
<dbReference type="SUPFAM" id="SSF53850">
    <property type="entry name" value="Periplasmic binding protein-like II"/>
    <property type="match status" value="1"/>
</dbReference>
<comment type="caution">
    <text evidence="4">The sequence shown here is derived from an EMBL/GenBank/DDBJ whole genome shotgun (WGS) entry which is preliminary data.</text>
</comment>
<evidence type="ECO:0000313" key="5">
    <source>
        <dbReference type="Proteomes" id="UP001204953"/>
    </source>
</evidence>
<feature type="domain" description="CHAT" evidence="2">
    <location>
        <begin position="203"/>
        <end position="349"/>
    </location>
</feature>
<dbReference type="InterPro" id="IPR024370">
    <property type="entry name" value="PBP_domain"/>
</dbReference>
<evidence type="ECO:0000256" key="1">
    <source>
        <dbReference type="ARBA" id="ARBA00022729"/>
    </source>
</evidence>
<dbReference type="PANTHER" id="PTHR30570">
    <property type="entry name" value="PERIPLASMIC PHOSPHATE BINDING COMPONENT OF PHOSPHATE ABC TRANSPORTER"/>
    <property type="match status" value="1"/>
</dbReference>